<evidence type="ECO:0000256" key="1">
    <source>
        <dbReference type="ARBA" id="ARBA00001031"/>
    </source>
</evidence>
<dbReference type="EMBL" id="CP003075">
    <property type="protein sequence ID" value="AEQ52574.1"/>
    <property type="molecule type" value="Genomic_DNA"/>
</dbReference>
<feature type="domain" description="SIS" evidence="12">
    <location>
        <begin position="456"/>
        <end position="598"/>
    </location>
</feature>
<dbReference type="InterPro" id="IPR029055">
    <property type="entry name" value="Ntn_hydrolases_N"/>
</dbReference>
<evidence type="ECO:0000259" key="12">
    <source>
        <dbReference type="PROSITE" id="PS51464"/>
    </source>
</evidence>
<dbReference type="InterPro" id="IPR001347">
    <property type="entry name" value="SIS_dom"/>
</dbReference>
<dbReference type="GO" id="GO:0006047">
    <property type="term" value="P:UDP-N-acetylglucosamine metabolic process"/>
    <property type="evidence" value="ECO:0007669"/>
    <property type="project" value="TreeGrafter"/>
</dbReference>
<dbReference type="InterPro" id="IPR046348">
    <property type="entry name" value="SIS_dom_sf"/>
</dbReference>
<accession>G4RAQ1</accession>
<evidence type="ECO:0000256" key="7">
    <source>
        <dbReference type="ARBA" id="ARBA00022679"/>
    </source>
</evidence>
<evidence type="ECO:0000313" key="14">
    <source>
        <dbReference type="Proteomes" id="UP000008850"/>
    </source>
</evidence>
<dbReference type="FunFam" id="3.60.20.10:FF:000006">
    <property type="entry name" value="Glutamine--fructose-6-phosphate aminotransferase [isomerizing]"/>
    <property type="match status" value="1"/>
</dbReference>
<dbReference type="GO" id="GO:0006487">
    <property type="term" value="P:protein N-linked glycosylation"/>
    <property type="evidence" value="ECO:0007669"/>
    <property type="project" value="TreeGrafter"/>
</dbReference>
<dbReference type="GO" id="GO:0046349">
    <property type="term" value="P:amino sugar biosynthetic process"/>
    <property type="evidence" value="ECO:0007669"/>
    <property type="project" value="UniProtKB-ARBA"/>
</dbReference>
<dbReference type="EC" id="2.6.1.16" evidence="3 10"/>
<evidence type="ECO:0000256" key="4">
    <source>
        <dbReference type="ARBA" id="ARBA00016090"/>
    </source>
</evidence>
<keyword evidence="7 10" id="KW-0808">Transferase</keyword>
<proteinExistence type="inferred from homology"/>
<dbReference type="Gene3D" id="3.40.50.10490">
    <property type="entry name" value="Glucose-6-phosphate isomerase like protein, domain 1"/>
    <property type="match status" value="2"/>
</dbReference>
<evidence type="ECO:0000256" key="3">
    <source>
        <dbReference type="ARBA" id="ARBA00012916"/>
    </source>
</evidence>
<dbReference type="GO" id="GO:0006002">
    <property type="term" value="P:fructose 6-phosphate metabolic process"/>
    <property type="evidence" value="ECO:0007669"/>
    <property type="project" value="TreeGrafter"/>
</dbReference>
<dbReference type="Pfam" id="PF01380">
    <property type="entry name" value="SIS"/>
    <property type="match status" value="2"/>
</dbReference>
<dbReference type="PANTHER" id="PTHR10937:SF0">
    <property type="entry name" value="GLUTAMINE--FRUCTOSE-6-PHOSPHATE TRANSAMINASE (ISOMERIZING)"/>
    <property type="match status" value="1"/>
</dbReference>
<dbReference type="STRING" id="1082931.KKY_2566"/>
<dbReference type="GO" id="GO:0097367">
    <property type="term" value="F:carbohydrate derivative binding"/>
    <property type="evidence" value="ECO:0007669"/>
    <property type="project" value="InterPro"/>
</dbReference>
<dbReference type="PROSITE" id="PS51464">
    <property type="entry name" value="SIS"/>
    <property type="match status" value="2"/>
</dbReference>
<dbReference type="CDD" id="cd05009">
    <property type="entry name" value="SIS_GlmS_GlmD_2"/>
    <property type="match status" value="1"/>
</dbReference>
<dbReference type="InterPro" id="IPR035466">
    <property type="entry name" value="GlmS/AgaS_SIS"/>
</dbReference>
<dbReference type="InterPro" id="IPR017932">
    <property type="entry name" value="GATase_2_dom"/>
</dbReference>
<comment type="function">
    <text evidence="10">Catalyzes the first step in hexosamine metabolism, converting fructose-6P into glucosamine-6P using glutamine as a nitrogen source.</text>
</comment>
<comment type="subunit">
    <text evidence="10">Homodimer.</text>
</comment>
<dbReference type="PATRIC" id="fig|1082931.4.peg.2535"/>
<comment type="catalytic activity">
    <reaction evidence="1 10">
        <text>D-fructose 6-phosphate + L-glutamine = D-glucosamine 6-phosphate + L-glutamate</text>
        <dbReference type="Rhea" id="RHEA:13237"/>
        <dbReference type="ChEBI" id="CHEBI:29985"/>
        <dbReference type="ChEBI" id="CHEBI:58359"/>
        <dbReference type="ChEBI" id="CHEBI:58725"/>
        <dbReference type="ChEBI" id="CHEBI:61527"/>
        <dbReference type="EC" id="2.6.1.16"/>
    </reaction>
</comment>
<dbReference type="SUPFAM" id="SSF53697">
    <property type="entry name" value="SIS domain"/>
    <property type="match status" value="1"/>
</dbReference>
<dbReference type="InterPro" id="IPR005855">
    <property type="entry name" value="GFAT"/>
</dbReference>
<dbReference type="SUPFAM" id="SSF56235">
    <property type="entry name" value="N-terminal nucleophile aminohydrolases (Ntn hydrolases)"/>
    <property type="match status" value="1"/>
</dbReference>
<evidence type="ECO:0000256" key="8">
    <source>
        <dbReference type="ARBA" id="ARBA00022737"/>
    </source>
</evidence>
<evidence type="ECO:0000256" key="6">
    <source>
        <dbReference type="ARBA" id="ARBA00022576"/>
    </source>
</evidence>
<sequence>MCGIVGIAGNRPVAERLVSALTRLEYRGYDSAGIATQASGTIMRCRAQGKLENLAIKLGRTPLEGTTGIGHTRWATHGAPTEDNAHPHGTHHVVVVHNGIIENYLQLRADLAADGYRAETETDTEVVALLATREMDNGATPRQAVQSTLAKLRGSYALLFLFKNNDRELIAARRGSPLTLGYGENEMFIGSDALALAPFTRTITYFEDGDWAVITPEGAEIFNDLGLPVERPSRELGAYADLADKFPYPHFMAKEIHEQPETIARAINQFLDMTTGALRPLPSLDFDFTTLPRITAAACGSAYYAGATAKYWFENYAALPFDIDIASEFRYRHPRLTEGGLALMISQSGETADSLAALRHCAANGQHIASVVNVEESTMARESATIFPLLCGAEIGVASTKAFTSQLAVLLCLALKAAQARGTLEPEMLHKRIAALMLLPAALSEALKAEPQLKQVARRLAYFHDVLYLGRGPFYPLALEGALKLKEISYIHAEGYAAGELKHGPIALVEKGTPVIVLAPTDELFDKTLSNLKEVTARGAHVILITDPPGAEIAGGDAAEIIVMPQVDPAIAPIVSAIPLQLLAYHTAVERKLDVDRPRNLAKSVTVE</sequence>
<keyword evidence="8" id="KW-0677">Repeat</keyword>
<dbReference type="KEGG" id="phl:KKY_2566"/>
<dbReference type="Proteomes" id="UP000008850">
    <property type="component" value="Chromosome"/>
</dbReference>
<evidence type="ECO:0000313" key="13">
    <source>
        <dbReference type="EMBL" id="AEQ52574.1"/>
    </source>
</evidence>
<reference evidence="13 14" key="1">
    <citation type="journal article" date="2012" name="J. Bacteriol.">
        <title>Complete genome sequence of Pelagibacterium halotolerans B2T.</title>
        <authorList>
            <person name="Huo Y.Y."/>
            <person name="Cheng H."/>
            <person name="Han X.F."/>
            <person name="Jiang X.W."/>
            <person name="Sun C."/>
            <person name="Zhang X.Q."/>
            <person name="Zhu X.F."/>
            <person name="Liu Y.F."/>
            <person name="Li P.F."/>
            <person name="Ni P.X."/>
            <person name="Wu M."/>
        </authorList>
    </citation>
    <scope>NUCLEOTIDE SEQUENCE [LARGE SCALE GENOMIC DNA]</scope>
    <source>
        <strain evidence="14">DSM 22347 / JCM 15775 / CGMCC 1.7692 / B2</strain>
    </source>
</reference>
<dbReference type="GO" id="GO:0005829">
    <property type="term" value="C:cytosol"/>
    <property type="evidence" value="ECO:0007669"/>
    <property type="project" value="TreeGrafter"/>
</dbReference>
<dbReference type="FunFam" id="3.40.50.10490:FF:000002">
    <property type="entry name" value="Glutamine--fructose-6-phosphate aminotransferase [isomerizing]"/>
    <property type="match status" value="1"/>
</dbReference>
<protein>
    <recommendedName>
        <fullName evidence="4 10">Glutamine--fructose-6-phosphate aminotransferase [isomerizing]</fullName>
        <ecNumber evidence="3 10">2.6.1.16</ecNumber>
    </recommendedName>
    <alternativeName>
        <fullName evidence="10">D-fructose-6-phosphate amidotransferase</fullName>
    </alternativeName>
    <alternativeName>
        <fullName evidence="10">GFAT</fullName>
    </alternativeName>
    <alternativeName>
        <fullName evidence="10">Glucosamine-6-phosphate synthase</fullName>
    </alternativeName>
    <alternativeName>
        <fullName evidence="10">Hexosephosphate aminotransferase</fullName>
    </alternativeName>
    <alternativeName>
        <fullName evidence="10">L-glutamine--D-fructose-6-phosphate amidotransferase</fullName>
    </alternativeName>
</protein>
<dbReference type="Gene3D" id="3.60.20.10">
    <property type="entry name" value="Glutamine Phosphoribosylpyrophosphate, subunit 1, domain 1"/>
    <property type="match status" value="1"/>
</dbReference>
<dbReference type="PROSITE" id="PS51278">
    <property type="entry name" value="GATASE_TYPE_2"/>
    <property type="match status" value="1"/>
</dbReference>
<feature type="active site" description="Nucleophile; for GATase activity" evidence="10">
    <location>
        <position position="2"/>
    </location>
</feature>
<dbReference type="InterPro" id="IPR047084">
    <property type="entry name" value="GFAT_N"/>
</dbReference>
<dbReference type="HAMAP" id="MF_00164">
    <property type="entry name" value="GlmS"/>
    <property type="match status" value="1"/>
</dbReference>
<evidence type="ECO:0000256" key="5">
    <source>
        <dbReference type="ARBA" id="ARBA00022490"/>
    </source>
</evidence>
<dbReference type="FunFam" id="3.40.50.10490:FF:000001">
    <property type="entry name" value="Glutamine--fructose-6-phosphate aminotransferase [isomerizing]"/>
    <property type="match status" value="1"/>
</dbReference>
<feature type="initiator methionine" description="Removed" evidence="10">
    <location>
        <position position="1"/>
    </location>
</feature>
<dbReference type="GO" id="GO:0004360">
    <property type="term" value="F:glutamine-fructose-6-phosphate transaminase (isomerizing) activity"/>
    <property type="evidence" value="ECO:0007669"/>
    <property type="project" value="UniProtKB-UniRule"/>
</dbReference>
<dbReference type="RefSeq" id="WP_014131723.1">
    <property type="nucleotide sequence ID" value="NC_016078.1"/>
</dbReference>
<dbReference type="AlphaFoldDB" id="G4RAQ1"/>
<feature type="active site" description="For Fru-6P isomerization activity" evidence="10">
    <location>
        <position position="603"/>
    </location>
</feature>
<dbReference type="CDD" id="cd05008">
    <property type="entry name" value="SIS_GlmS_GlmD_1"/>
    <property type="match status" value="1"/>
</dbReference>
<dbReference type="CDD" id="cd00714">
    <property type="entry name" value="GFAT"/>
    <property type="match status" value="1"/>
</dbReference>
<dbReference type="GO" id="GO:0005975">
    <property type="term" value="P:carbohydrate metabolic process"/>
    <property type="evidence" value="ECO:0007669"/>
    <property type="project" value="UniProtKB-UniRule"/>
</dbReference>
<dbReference type="HOGENOM" id="CLU_012520_5_2_5"/>
<dbReference type="NCBIfam" id="NF001484">
    <property type="entry name" value="PRK00331.1"/>
    <property type="match status" value="1"/>
</dbReference>
<dbReference type="Pfam" id="PF13522">
    <property type="entry name" value="GATase_6"/>
    <property type="match status" value="1"/>
</dbReference>
<dbReference type="eggNOG" id="COG0449">
    <property type="taxonomic scope" value="Bacteria"/>
</dbReference>
<keyword evidence="14" id="KW-1185">Reference proteome</keyword>
<dbReference type="InterPro" id="IPR035490">
    <property type="entry name" value="GlmS/FrlB_SIS"/>
</dbReference>
<evidence type="ECO:0000259" key="11">
    <source>
        <dbReference type="PROSITE" id="PS51278"/>
    </source>
</evidence>
<evidence type="ECO:0000256" key="9">
    <source>
        <dbReference type="ARBA" id="ARBA00022962"/>
    </source>
</evidence>
<feature type="domain" description="Glutamine amidotransferase type-2" evidence="11">
    <location>
        <begin position="2"/>
        <end position="217"/>
    </location>
</feature>
<dbReference type="PANTHER" id="PTHR10937">
    <property type="entry name" value="GLUCOSAMINE--FRUCTOSE-6-PHOSPHATE AMINOTRANSFERASE, ISOMERIZING"/>
    <property type="match status" value="1"/>
</dbReference>
<organism evidence="13 14">
    <name type="scientific">Pelagibacterium halotolerans (strain DSM 22347 / JCM 15775 / CGMCC 1.7692 / B2)</name>
    <dbReference type="NCBI Taxonomy" id="1082931"/>
    <lineage>
        <taxon>Bacteria</taxon>
        <taxon>Pseudomonadati</taxon>
        <taxon>Pseudomonadota</taxon>
        <taxon>Alphaproteobacteria</taxon>
        <taxon>Hyphomicrobiales</taxon>
        <taxon>Devosiaceae</taxon>
        <taxon>Pelagibacterium</taxon>
    </lineage>
</organism>
<keyword evidence="6 10" id="KW-0032">Aminotransferase</keyword>
<gene>
    <name evidence="10" type="primary">glmS</name>
    <name evidence="13" type="ordered locus">KKY_2566</name>
</gene>
<dbReference type="NCBIfam" id="TIGR01135">
    <property type="entry name" value="glmS"/>
    <property type="match status" value="1"/>
</dbReference>
<evidence type="ECO:0000256" key="2">
    <source>
        <dbReference type="ARBA" id="ARBA00004496"/>
    </source>
</evidence>
<comment type="subcellular location">
    <subcellularLocation>
        <location evidence="2 10">Cytoplasm</location>
    </subcellularLocation>
</comment>
<evidence type="ECO:0000256" key="10">
    <source>
        <dbReference type="HAMAP-Rule" id="MF_00164"/>
    </source>
</evidence>
<keyword evidence="5 10" id="KW-0963">Cytoplasm</keyword>
<feature type="domain" description="SIS" evidence="12">
    <location>
        <begin position="284"/>
        <end position="423"/>
    </location>
</feature>
<keyword evidence="9" id="KW-0315">Glutamine amidotransferase</keyword>
<name>G4RAQ1_PELHB</name>